<dbReference type="SUPFAM" id="SSF47413">
    <property type="entry name" value="lambda repressor-like DNA-binding domains"/>
    <property type="match status" value="1"/>
</dbReference>
<accession>A0ABY5D477</accession>
<dbReference type="Proteomes" id="UP001055940">
    <property type="component" value="Chromosome"/>
</dbReference>
<dbReference type="InterPro" id="IPR043917">
    <property type="entry name" value="DUF5753"/>
</dbReference>
<protein>
    <submittedName>
        <fullName evidence="2">Helix-turn-helix domain-containing protein</fullName>
    </submittedName>
</protein>
<organism evidence="2 3">
    <name type="scientific">Nocardiopsis exhalans</name>
    <dbReference type="NCBI Taxonomy" id="163604"/>
    <lineage>
        <taxon>Bacteria</taxon>
        <taxon>Bacillati</taxon>
        <taxon>Actinomycetota</taxon>
        <taxon>Actinomycetes</taxon>
        <taxon>Streptosporangiales</taxon>
        <taxon>Nocardiopsidaceae</taxon>
        <taxon>Nocardiopsis</taxon>
    </lineage>
</organism>
<feature type="domain" description="HTH cro/C1-type" evidence="1">
    <location>
        <begin position="17"/>
        <end position="72"/>
    </location>
</feature>
<proteinExistence type="predicted"/>
<dbReference type="Pfam" id="PF19054">
    <property type="entry name" value="DUF5753"/>
    <property type="match status" value="1"/>
</dbReference>
<dbReference type="EMBL" id="CP099837">
    <property type="protein sequence ID" value="USY19186.1"/>
    <property type="molecule type" value="Genomic_DNA"/>
</dbReference>
<sequence length="285" mass="31578">MTQKSPNIRRRRLGHVLRGLREEAGLTLDAAAKGAGVPRSTLGRMETAEARRLRHTDLDALADFYEVDPETRGGMHGLAREAKEPGWWSKYKDVFGERALPDWEAEAAAIRTFQPQLIPGLFQTPSYAAAIFRGGRATADENIERLVEARVNRQQILNRVHPPRMTAVIDEAALHRLVGGREVMKEQLEHLGHLAVRHNIDVQVLPYTAGEHLGMEGAFTILEFPEPRDTPITFVETATTGLALETPEELDAYNVAFSNVQGVALSTSLSAKFIDDAVKALEKQT</sequence>
<evidence type="ECO:0000313" key="2">
    <source>
        <dbReference type="EMBL" id="USY19186.1"/>
    </source>
</evidence>
<dbReference type="InterPro" id="IPR001387">
    <property type="entry name" value="Cro/C1-type_HTH"/>
</dbReference>
<dbReference type="PROSITE" id="PS50943">
    <property type="entry name" value="HTH_CROC1"/>
    <property type="match status" value="1"/>
</dbReference>
<evidence type="ECO:0000259" key="1">
    <source>
        <dbReference type="PROSITE" id="PS50943"/>
    </source>
</evidence>
<dbReference type="CDD" id="cd00093">
    <property type="entry name" value="HTH_XRE"/>
    <property type="match status" value="1"/>
</dbReference>
<reference evidence="2" key="1">
    <citation type="submission" date="2022-06" db="EMBL/GenBank/DDBJ databases">
        <authorList>
            <person name="Ping M."/>
        </authorList>
    </citation>
    <scope>NUCLEOTIDE SEQUENCE</scope>
    <source>
        <strain evidence="2">JCM11759T</strain>
    </source>
</reference>
<dbReference type="Pfam" id="PF13560">
    <property type="entry name" value="HTH_31"/>
    <property type="match status" value="1"/>
</dbReference>
<evidence type="ECO:0000313" key="3">
    <source>
        <dbReference type="Proteomes" id="UP001055940"/>
    </source>
</evidence>
<dbReference type="Gene3D" id="1.10.260.40">
    <property type="entry name" value="lambda repressor-like DNA-binding domains"/>
    <property type="match status" value="1"/>
</dbReference>
<dbReference type="InterPro" id="IPR010982">
    <property type="entry name" value="Lambda_DNA-bd_dom_sf"/>
</dbReference>
<gene>
    <name evidence="2" type="ORF">NE857_28630</name>
</gene>
<dbReference type="SMART" id="SM00530">
    <property type="entry name" value="HTH_XRE"/>
    <property type="match status" value="1"/>
</dbReference>
<dbReference type="RefSeq" id="WP_254418440.1">
    <property type="nucleotide sequence ID" value="NZ_BAAAJB010000080.1"/>
</dbReference>
<name>A0ABY5D477_9ACTN</name>
<keyword evidence="3" id="KW-1185">Reference proteome</keyword>